<comment type="caution">
    <text evidence="2">The sequence shown here is derived from an EMBL/GenBank/DDBJ whole genome shotgun (WGS) entry which is preliminary data.</text>
</comment>
<evidence type="ECO:0000256" key="1">
    <source>
        <dbReference type="SAM" id="MobiDB-lite"/>
    </source>
</evidence>
<evidence type="ECO:0000313" key="2">
    <source>
        <dbReference type="EMBL" id="GBQ83912.1"/>
    </source>
</evidence>
<accession>A0ABQ0PXC5</accession>
<name>A0ABQ0PXC5_9PROT</name>
<dbReference type="RefSeq" id="WP_156477106.1">
    <property type="nucleotide sequence ID" value="NZ_BAPF01000038.1"/>
</dbReference>
<dbReference type="Proteomes" id="UP001065047">
    <property type="component" value="Unassembled WGS sequence"/>
</dbReference>
<sequence length="59" mass="6597">MVVMRKPFSLSNFKIGKNGGLVRVFNFEAVSKRVDLAEKKPDDHGSASKNKHTNAPSYF</sequence>
<protein>
    <submittedName>
        <fullName evidence="2">Uncharacterized protein</fullName>
    </submittedName>
</protein>
<proteinExistence type="predicted"/>
<reference evidence="2" key="1">
    <citation type="submission" date="2013-04" db="EMBL/GenBank/DDBJ databases">
        <title>The genome sequencing project of 58 acetic acid bacteria.</title>
        <authorList>
            <person name="Okamoto-Kainuma A."/>
            <person name="Ishikawa M."/>
            <person name="Umino S."/>
            <person name="Koizumi Y."/>
            <person name="Shiwa Y."/>
            <person name="Yoshikawa H."/>
            <person name="Matsutani M."/>
            <person name="Matsushita K."/>
        </authorList>
    </citation>
    <scope>NUCLEOTIDE SEQUENCE</scope>
    <source>
        <strain evidence="2">DSM 14337</strain>
    </source>
</reference>
<evidence type="ECO:0000313" key="3">
    <source>
        <dbReference type="Proteomes" id="UP001065047"/>
    </source>
</evidence>
<gene>
    <name evidence="2" type="ORF">AA14337_2711</name>
</gene>
<dbReference type="EMBL" id="BAPF01000038">
    <property type="protein sequence ID" value="GBQ83912.1"/>
    <property type="molecule type" value="Genomic_DNA"/>
</dbReference>
<dbReference type="GeneID" id="47230233"/>
<feature type="region of interest" description="Disordered" evidence="1">
    <location>
        <begin position="38"/>
        <end position="59"/>
    </location>
</feature>
<organism evidence="2 3">
    <name type="scientific">Acetobacter malorum DSM 14337</name>
    <dbReference type="NCBI Taxonomy" id="1307910"/>
    <lineage>
        <taxon>Bacteria</taxon>
        <taxon>Pseudomonadati</taxon>
        <taxon>Pseudomonadota</taxon>
        <taxon>Alphaproteobacteria</taxon>
        <taxon>Acetobacterales</taxon>
        <taxon>Acetobacteraceae</taxon>
        <taxon>Acetobacter</taxon>
    </lineage>
</organism>
<keyword evidence="3" id="KW-1185">Reference proteome</keyword>